<evidence type="ECO:0000256" key="1">
    <source>
        <dbReference type="SAM" id="MobiDB-lite"/>
    </source>
</evidence>
<dbReference type="AlphaFoldDB" id="W9CAY6"/>
<organism evidence="2 3">
    <name type="scientific">Sclerotinia borealis (strain F-4128)</name>
    <dbReference type="NCBI Taxonomy" id="1432307"/>
    <lineage>
        <taxon>Eukaryota</taxon>
        <taxon>Fungi</taxon>
        <taxon>Dikarya</taxon>
        <taxon>Ascomycota</taxon>
        <taxon>Pezizomycotina</taxon>
        <taxon>Leotiomycetes</taxon>
        <taxon>Helotiales</taxon>
        <taxon>Sclerotiniaceae</taxon>
        <taxon>Sclerotinia</taxon>
    </lineage>
</organism>
<protein>
    <submittedName>
        <fullName evidence="2">Uncharacterized protein</fullName>
    </submittedName>
</protein>
<keyword evidence="3" id="KW-1185">Reference proteome</keyword>
<evidence type="ECO:0000313" key="3">
    <source>
        <dbReference type="Proteomes" id="UP000019487"/>
    </source>
</evidence>
<comment type="caution">
    <text evidence="2">The sequence shown here is derived from an EMBL/GenBank/DDBJ whole genome shotgun (WGS) entry which is preliminary data.</text>
</comment>
<sequence>MYATSPSYSIPDLSLAKTEVHPNLGGSHHAKNSSTGSTVTGMQDVRRISADKRLLDTQAATGSNFPPNINFPPATNPLVPEHMNCSVQLKFDQNVRNQEIFDTIRTGAIYSYSRAHAENRLSIVKLIFMTRDGAQKYISTTQNNNILIRNKRILATWSPHRVGPCGLQGVSRVLKVTGPASSFNLRTFIRYAKGCCWIDIIHQREMIVGTECEVMIEFGSFGKQAEVVWEAIMEDGELRGWRVEFLRDPCDGDV</sequence>
<evidence type="ECO:0000313" key="2">
    <source>
        <dbReference type="EMBL" id="ESZ91720.1"/>
    </source>
</evidence>
<feature type="region of interest" description="Disordered" evidence="1">
    <location>
        <begin position="19"/>
        <end position="43"/>
    </location>
</feature>
<reference evidence="2 3" key="1">
    <citation type="journal article" date="2014" name="Genome Announc.">
        <title>Draft genome sequence of Sclerotinia borealis, a psychrophilic plant pathogenic fungus.</title>
        <authorList>
            <person name="Mardanov A.V."/>
            <person name="Beletsky A.V."/>
            <person name="Kadnikov V.V."/>
            <person name="Ignatov A.N."/>
            <person name="Ravin N.V."/>
        </authorList>
    </citation>
    <scope>NUCLEOTIDE SEQUENCE [LARGE SCALE GENOMIC DNA]</scope>
    <source>
        <strain evidence="3">F-4157</strain>
    </source>
</reference>
<dbReference type="HOGENOM" id="CLU_1094827_0_0_1"/>
<proteinExistence type="predicted"/>
<name>W9CAY6_SCLBF</name>
<gene>
    <name evidence="2" type="ORF">SBOR_7893</name>
</gene>
<dbReference type="Proteomes" id="UP000019487">
    <property type="component" value="Unassembled WGS sequence"/>
</dbReference>
<accession>W9CAY6</accession>
<feature type="compositionally biased region" description="Polar residues" evidence="1">
    <location>
        <begin position="32"/>
        <end position="41"/>
    </location>
</feature>
<dbReference type="EMBL" id="AYSA01000463">
    <property type="protein sequence ID" value="ESZ91720.1"/>
    <property type="molecule type" value="Genomic_DNA"/>
</dbReference>